<evidence type="ECO:0000313" key="11">
    <source>
        <dbReference type="Proteomes" id="UP001642360"/>
    </source>
</evidence>
<dbReference type="Pfam" id="PF03834">
    <property type="entry name" value="Rad10"/>
    <property type="match status" value="1"/>
</dbReference>
<dbReference type="FunFam" id="3.40.50.10130:FF:000001">
    <property type="entry name" value="DNA excision repair protein ERCC-1"/>
    <property type="match status" value="1"/>
</dbReference>
<comment type="caution">
    <text evidence="10">The sequence shown here is derived from an EMBL/GenBank/DDBJ whole genome shotgun (WGS) entry which is preliminary data.</text>
</comment>
<evidence type="ECO:0000256" key="8">
    <source>
        <dbReference type="SAM" id="MobiDB-lite"/>
    </source>
</evidence>
<feature type="domain" description="ERCC1-like central" evidence="9">
    <location>
        <begin position="135"/>
        <end position="247"/>
    </location>
</feature>
<feature type="compositionally biased region" description="Basic residues" evidence="8">
    <location>
        <begin position="391"/>
        <end position="400"/>
    </location>
</feature>
<dbReference type="FunFam" id="1.10.150.20:FF:000017">
    <property type="entry name" value="DNA excision repair protein ERCC-1"/>
    <property type="match status" value="1"/>
</dbReference>
<dbReference type="SUPFAM" id="SSF52980">
    <property type="entry name" value="Restriction endonuclease-like"/>
    <property type="match status" value="1"/>
</dbReference>
<dbReference type="AlphaFoldDB" id="A0ABC8QNQ1"/>
<dbReference type="InterPro" id="IPR010994">
    <property type="entry name" value="RuvA_2-like"/>
</dbReference>
<dbReference type="Gene3D" id="1.10.150.20">
    <property type="entry name" value="5' to 3' exonuclease, C-terminal subdomain"/>
    <property type="match status" value="1"/>
</dbReference>
<feature type="compositionally biased region" description="Low complexity" evidence="8">
    <location>
        <begin position="110"/>
        <end position="125"/>
    </location>
</feature>
<evidence type="ECO:0000259" key="9">
    <source>
        <dbReference type="Pfam" id="PF03834"/>
    </source>
</evidence>
<dbReference type="PANTHER" id="PTHR12749">
    <property type="entry name" value="EXCISION REPAIR CROSS-COMPLEMENTING 1 ERCC1"/>
    <property type="match status" value="1"/>
</dbReference>
<reference evidence="10 11" key="1">
    <citation type="submission" date="2024-02" db="EMBL/GenBank/DDBJ databases">
        <authorList>
            <person name="Vignale AGUSTIN F."/>
            <person name="Sosa J E."/>
            <person name="Modenutti C."/>
        </authorList>
    </citation>
    <scope>NUCLEOTIDE SEQUENCE [LARGE SCALE GENOMIC DNA]</scope>
</reference>
<evidence type="ECO:0000256" key="1">
    <source>
        <dbReference type="ARBA" id="ARBA00004123"/>
    </source>
</evidence>
<dbReference type="GO" id="GO:0006302">
    <property type="term" value="P:double-strand break repair"/>
    <property type="evidence" value="ECO:0007669"/>
    <property type="project" value="UniProtKB-ARBA"/>
</dbReference>
<keyword evidence="3" id="KW-0227">DNA damage</keyword>
<evidence type="ECO:0000313" key="10">
    <source>
        <dbReference type="EMBL" id="CAK9134002.1"/>
    </source>
</evidence>
<dbReference type="InterPro" id="IPR047260">
    <property type="entry name" value="ERCC1-like_central_dom"/>
</dbReference>
<comment type="subcellular location">
    <subcellularLocation>
        <location evidence="1">Nucleus</location>
    </subcellularLocation>
</comment>
<keyword evidence="4" id="KW-0238">DNA-binding</keyword>
<feature type="compositionally biased region" description="Basic and acidic residues" evidence="8">
    <location>
        <begin position="352"/>
        <end position="373"/>
    </location>
</feature>
<organism evidence="10 11">
    <name type="scientific">Ilex paraguariensis</name>
    <name type="common">yerba mate</name>
    <dbReference type="NCBI Taxonomy" id="185542"/>
    <lineage>
        <taxon>Eukaryota</taxon>
        <taxon>Viridiplantae</taxon>
        <taxon>Streptophyta</taxon>
        <taxon>Embryophyta</taxon>
        <taxon>Tracheophyta</taxon>
        <taxon>Spermatophyta</taxon>
        <taxon>Magnoliopsida</taxon>
        <taxon>eudicotyledons</taxon>
        <taxon>Gunneridae</taxon>
        <taxon>Pentapetalae</taxon>
        <taxon>asterids</taxon>
        <taxon>campanulids</taxon>
        <taxon>Aquifoliales</taxon>
        <taxon>Aquifoliaceae</taxon>
        <taxon>Ilex</taxon>
    </lineage>
</organism>
<dbReference type="PANTHER" id="PTHR12749:SF0">
    <property type="entry name" value="DNA EXCISION REPAIR PROTEIN ERCC-1"/>
    <property type="match status" value="1"/>
</dbReference>
<evidence type="ECO:0000256" key="2">
    <source>
        <dbReference type="ARBA" id="ARBA00008283"/>
    </source>
</evidence>
<sequence length="413" mass="46652">MFERNLFNKLPRKRNSEMGDEEEEEDRTQKQKSSFVIKIPSYEEVIESSQSKIAPSLFNPSPSFSQAFNFIKNSEFYTPPPPPPAPSSSSSQPTQTTASTQIGQSEVLPSSTSSFSAHSVTSTSSGQTAPSRNAILVSHRQKGNPLLKHIRNVRWAFADVICDYMLGQNSCALYLSLRYHLLHPDYLYYRIRELQKNFKLRVVLCHVDVEDVIKPLLEVTKTALLHDCTLLCGWSLEECGRYLETIKVYENKPADLIQGQMDADYLSRLTHALTSVRHVNKTDVVTLGSTFGSLSSTMDASMEDLGRCPGIGERKVRRLYDTFHEPFKRVIQNRPPVPETPVQNNLETFPVSKEKEDEQKVEDERKRRKKEPELTVESALSAAFAKYGGKVGRKNNKLQPKKGGEESDTAENT</sequence>
<gene>
    <name evidence="10" type="ORF">ILEXP_LOCUS932</name>
</gene>
<dbReference type="NCBIfam" id="TIGR00597">
    <property type="entry name" value="rad10"/>
    <property type="match status" value="1"/>
</dbReference>
<comment type="similarity">
    <text evidence="2">Belongs to the ERCC1/RAD10/SWI10 family.</text>
</comment>
<protein>
    <recommendedName>
        <fullName evidence="7">DNA excision repair protein ERCC-1</fullName>
    </recommendedName>
</protein>
<dbReference type="GO" id="GO:0006310">
    <property type="term" value="P:DNA recombination"/>
    <property type="evidence" value="ECO:0007669"/>
    <property type="project" value="UniProtKB-ARBA"/>
</dbReference>
<evidence type="ECO:0000256" key="6">
    <source>
        <dbReference type="ARBA" id="ARBA00023242"/>
    </source>
</evidence>
<keyword evidence="5" id="KW-0234">DNA repair</keyword>
<keyword evidence="6" id="KW-0539">Nucleus</keyword>
<dbReference type="CDD" id="cd22325">
    <property type="entry name" value="ERCC1_C-like"/>
    <property type="match status" value="1"/>
</dbReference>
<dbReference type="GO" id="GO:0003677">
    <property type="term" value="F:DNA binding"/>
    <property type="evidence" value="ECO:0007669"/>
    <property type="project" value="UniProtKB-KW"/>
</dbReference>
<feature type="region of interest" description="Disordered" evidence="8">
    <location>
        <begin position="75"/>
        <end position="129"/>
    </location>
</feature>
<accession>A0ABC8QNQ1</accession>
<feature type="region of interest" description="Disordered" evidence="8">
    <location>
        <begin position="1"/>
        <end position="36"/>
    </location>
</feature>
<dbReference type="EMBL" id="CAUOFW020000281">
    <property type="protein sequence ID" value="CAK9134002.1"/>
    <property type="molecule type" value="Genomic_DNA"/>
</dbReference>
<keyword evidence="11" id="KW-1185">Reference proteome</keyword>
<name>A0ABC8QNQ1_9AQUA</name>
<evidence type="ECO:0000256" key="3">
    <source>
        <dbReference type="ARBA" id="ARBA00022763"/>
    </source>
</evidence>
<dbReference type="Proteomes" id="UP001642360">
    <property type="component" value="Unassembled WGS sequence"/>
</dbReference>
<evidence type="ECO:0000256" key="4">
    <source>
        <dbReference type="ARBA" id="ARBA00023125"/>
    </source>
</evidence>
<dbReference type="InterPro" id="IPR004579">
    <property type="entry name" value="ERCC1/RAD10/SWI10"/>
</dbReference>
<evidence type="ECO:0000256" key="7">
    <source>
        <dbReference type="ARBA" id="ARBA00071993"/>
    </source>
</evidence>
<feature type="region of interest" description="Disordered" evidence="8">
    <location>
        <begin position="332"/>
        <end position="413"/>
    </location>
</feature>
<evidence type="ECO:0000256" key="5">
    <source>
        <dbReference type="ARBA" id="ARBA00023204"/>
    </source>
</evidence>
<dbReference type="GO" id="GO:0006289">
    <property type="term" value="P:nucleotide-excision repair"/>
    <property type="evidence" value="ECO:0007669"/>
    <property type="project" value="UniProtKB-ARBA"/>
</dbReference>
<proteinExistence type="inferred from homology"/>
<dbReference type="Gene3D" id="3.40.50.10130">
    <property type="match status" value="1"/>
</dbReference>
<dbReference type="SUPFAM" id="SSF47781">
    <property type="entry name" value="RuvA domain 2-like"/>
    <property type="match status" value="1"/>
</dbReference>
<dbReference type="InterPro" id="IPR011335">
    <property type="entry name" value="Restrct_endonuc-II-like"/>
</dbReference>
<feature type="compositionally biased region" description="Low complexity" evidence="8">
    <location>
        <begin position="87"/>
        <end position="101"/>
    </location>
</feature>
<dbReference type="GO" id="GO:0005634">
    <property type="term" value="C:nucleus"/>
    <property type="evidence" value="ECO:0007669"/>
    <property type="project" value="UniProtKB-SubCell"/>
</dbReference>